<sequence>MGAICPNFQRLSDRQQRGGINRQTATNSLKQAHAAVRTHSAPANVPTQIIGCASGCTTQ</sequence>
<proteinExistence type="predicted"/>
<dbReference type="EMBL" id="BK015132">
    <property type="protein sequence ID" value="DAD92320.1"/>
    <property type="molecule type" value="Genomic_DNA"/>
</dbReference>
<organism evidence="1">
    <name type="scientific">Myoviridae sp. ct9MV2</name>
    <dbReference type="NCBI Taxonomy" id="2826625"/>
    <lineage>
        <taxon>Viruses</taxon>
        <taxon>Duplodnaviria</taxon>
        <taxon>Heunggongvirae</taxon>
        <taxon>Uroviricota</taxon>
        <taxon>Caudoviricetes</taxon>
    </lineage>
</organism>
<accession>A0A8S5NDL4</accession>
<reference evidence="1" key="1">
    <citation type="journal article" date="2021" name="Proc. Natl. Acad. Sci. U.S.A.">
        <title>A Catalog of Tens of Thousands of Viruses from Human Metagenomes Reveals Hidden Associations with Chronic Diseases.</title>
        <authorList>
            <person name="Tisza M.J."/>
            <person name="Buck C.B."/>
        </authorList>
    </citation>
    <scope>NUCLEOTIDE SEQUENCE</scope>
    <source>
        <strain evidence="1">Ct9MV2</strain>
    </source>
</reference>
<evidence type="ECO:0000313" key="1">
    <source>
        <dbReference type="EMBL" id="DAD92320.1"/>
    </source>
</evidence>
<name>A0A8S5NDL4_9CAUD</name>
<protein>
    <submittedName>
        <fullName evidence="1">Uncharacterized protein</fullName>
    </submittedName>
</protein>